<evidence type="ECO:0000259" key="4">
    <source>
        <dbReference type="PROSITE" id="PS50853"/>
    </source>
</evidence>
<accession>A0ABV0PGL5</accession>
<dbReference type="Pfam" id="PF00092">
    <property type="entry name" value="VWA"/>
    <property type="match status" value="1"/>
</dbReference>
<proteinExistence type="predicted"/>
<dbReference type="InterPro" id="IPR036116">
    <property type="entry name" value="FN3_sf"/>
</dbReference>
<keyword evidence="6" id="KW-1185">Reference proteome</keyword>
<dbReference type="InterPro" id="IPR036465">
    <property type="entry name" value="vWFA_dom_sf"/>
</dbReference>
<dbReference type="InterPro" id="IPR003961">
    <property type="entry name" value="FN3_dom"/>
</dbReference>
<reference evidence="5 6" key="1">
    <citation type="submission" date="2021-06" db="EMBL/GenBank/DDBJ databases">
        <authorList>
            <person name="Palmer J.M."/>
        </authorList>
    </citation>
    <scope>NUCLEOTIDE SEQUENCE [LARGE SCALE GENOMIC DNA]</scope>
    <source>
        <strain evidence="5 6">GA_2019</strain>
        <tissue evidence="5">Muscle</tissue>
    </source>
</reference>
<comment type="caution">
    <text evidence="5">The sequence shown here is derived from an EMBL/GenBank/DDBJ whole genome shotgun (WGS) entry which is preliminary data.</text>
</comment>
<dbReference type="PANTHER" id="PTHR24020:SF84">
    <property type="entry name" value="VWFA DOMAIN-CONTAINING PROTEIN"/>
    <property type="match status" value="1"/>
</dbReference>
<feature type="domain" description="Fibronectin type-III" evidence="4">
    <location>
        <begin position="188"/>
        <end position="282"/>
    </location>
</feature>
<dbReference type="PROSITE" id="PS50853">
    <property type="entry name" value="FN3"/>
    <property type="match status" value="1"/>
</dbReference>
<feature type="non-terminal residue" evidence="5">
    <location>
        <position position="1"/>
    </location>
</feature>
<dbReference type="EMBL" id="JAHRIO010072664">
    <property type="protein sequence ID" value="MEQ2182626.1"/>
    <property type="molecule type" value="Genomic_DNA"/>
</dbReference>
<dbReference type="SUPFAM" id="SSF53300">
    <property type="entry name" value="vWA-like"/>
    <property type="match status" value="1"/>
</dbReference>
<evidence type="ECO:0000313" key="5">
    <source>
        <dbReference type="EMBL" id="MEQ2182626.1"/>
    </source>
</evidence>
<dbReference type="InterPro" id="IPR002035">
    <property type="entry name" value="VWF_A"/>
</dbReference>
<dbReference type="Gene3D" id="2.60.40.10">
    <property type="entry name" value="Immunoglobulins"/>
    <property type="match status" value="1"/>
</dbReference>
<dbReference type="InterPro" id="IPR050525">
    <property type="entry name" value="ECM_Assembly_Org"/>
</dbReference>
<dbReference type="InterPro" id="IPR013783">
    <property type="entry name" value="Ig-like_fold"/>
</dbReference>
<evidence type="ECO:0000256" key="2">
    <source>
        <dbReference type="ARBA" id="ARBA00022530"/>
    </source>
</evidence>
<comment type="subcellular location">
    <subcellularLocation>
        <location evidence="1">Secreted</location>
        <location evidence="1">Extracellular space</location>
        <location evidence="1">Extracellular matrix</location>
    </subcellularLocation>
</comment>
<feature type="domain" description="VWFA" evidence="3">
    <location>
        <begin position="9"/>
        <end position="181"/>
    </location>
</feature>
<dbReference type="PRINTS" id="PR00453">
    <property type="entry name" value="VWFADOMAIN"/>
</dbReference>
<gene>
    <name evidence="5" type="ORF">GOODEAATRI_024296</name>
</gene>
<dbReference type="Gene3D" id="3.40.50.410">
    <property type="entry name" value="von Willebrand factor, type A domain"/>
    <property type="match status" value="1"/>
</dbReference>
<protein>
    <submittedName>
        <fullName evidence="5">Uncharacterized protein</fullName>
    </submittedName>
</protein>
<dbReference type="SMART" id="SM00327">
    <property type="entry name" value="VWA"/>
    <property type="match status" value="1"/>
</dbReference>
<dbReference type="PROSITE" id="PS50234">
    <property type="entry name" value="VWFA"/>
    <property type="match status" value="1"/>
</dbReference>
<keyword evidence="2" id="KW-0964">Secreted</keyword>
<evidence type="ECO:0000259" key="3">
    <source>
        <dbReference type="PROSITE" id="PS50234"/>
    </source>
</evidence>
<keyword evidence="2" id="KW-0272">Extracellular matrix</keyword>
<dbReference type="PANTHER" id="PTHR24020">
    <property type="entry name" value="COLLAGEN ALPHA"/>
    <property type="match status" value="1"/>
</dbReference>
<name>A0ABV0PGL5_9TELE</name>
<dbReference type="SUPFAM" id="SSF49265">
    <property type="entry name" value="Fibronectin type III"/>
    <property type="match status" value="1"/>
</dbReference>
<evidence type="ECO:0000256" key="1">
    <source>
        <dbReference type="ARBA" id="ARBA00004498"/>
    </source>
</evidence>
<dbReference type="CDD" id="cd00063">
    <property type="entry name" value="FN3"/>
    <property type="match status" value="1"/>
</dbReference>
<evidence type="ECO:0000313" key="6">
    <source>
        <dbReference type="Proteomes" id="UP001476798"/>
    </source>
</evidence>
<sequence length="396" mass="43228">RCNNVQAADIVFLIDGSSSIGRTNFLQVKGFMAGIVKPFASSVSESGIRFGVVQYSDTSRVEFTFNTHLTGTDVVNAVENINYKGGNTRTGAGLKYVSDNFFNPASTRDVPKVTILITDGKSQDQVQEPAQKLRSQGVNVFAVGIKNADRNELARVSSKPSNDFTSFVGDFKLLNTLLPLVSPQVCSAAGGVYASDGMYRYHSSTSVYWGPVSGYAIQYVPLSGLGQPITAKLRQETVLASQRTFTARELSSGTDYLVTVIAQYPNSVGESVSAKQRTSSPTGQGVRLTQFCYCFLSILNVLPLTCIMHKGTTFLSLLGDRYDLNKQNRPLIRCLIKPVYLFTSNVCLLVLLISSVSLEAVQQLTVETVSEGNIRVKWRRVSGARVYRLVWGPFTG</sequence>
<dbReference type="Proteomes" id="UP001476798">
    <property type="component" value="Unassembled WGS sequence"/>
</dbReference>
<organism evidence="5 6">
    <name type="scientific">Goodea atripinnis</name>
    <dbReference type="NCBI Taxonomy" id="208336"/>
    <lineage>
        <taxon>Eukaryota</taxon>
        <taxon>Metazoa</taxon>
        <taxon>Chordata</taxon>
        <taxon>Craniata</taxon>
        <taxon>Vertebrata</taxon>
        <taxon>Euteleostomi</taxon>
        <taxon>Actinopterygii</taxon>
        <taxon>Neopterygii</taxon>
        <taxon>Teleostei</taxon>
        <taxon>Neoteleostei</taxon>
        <taxon>Acanthomorphata</taxon>
        <taxon>Ovalentaria</taxon>
        <taxon>Atherinomorphae</taxon>
        <taxon>Cyprinodontiformes</taxon>
        <taxon>Goodeidae</taxon>
        <taxon>Goodea</taxon>
    </lineage>
</organism>